<dbReference type="GeneID" id="94350731"/>
<dbReference type="KEGG" id="blac:94350731"/>
<reference evidence="2 3" key="1">
    <citation type="journal article" date="2021" name="Genome Biol.">
        <title>AFLAP: assembly-free linkage analysis pipeline using k-mers from genome sequencing data.</title>
        <authorList>
            <person name="Fletcher K."/>
            <person name="Zhang L."/>
            <person name="Gil J."/>
            <person name="Han R."/>
            <person name="Cavanaugh K."/>
            <person name="Michelmore R."/>
        </authorList>
    </citation>
    <scope>NUCLEOTIDE SEQUENCE [LARGE SCALE GENOMIC DNA]</scope>
    <source>
        <strain evidence="2 3">SF5</strain>
    </source>
</reference>
<name>A0A976IH32_BRELC</name>
<evidence type="ECO:0000313" key="3">
    <source>
        <dbReference type="Proteomes" id="UP000294530"/>
    </source>
</evidence>
<dbReference type="RefSeq" id="XP_067821170.1">
    <property type="nucleotide sequence ID" value="XM_067965060.1"/>
</dbReference>
<feature type="region of interest" description="Disordered" evidence="1">
    <location>
        <begin position="158"/>
        <end position="177"/>
    </location>
</feature>
<keyword evidence="3" id="KW-1185">Reference proteome</keyword>
<dbReference type="OrthoDB" id="1858323at2759"/>
<evidence type="ECO:0000256" key="1">
    <source>
        <dbReference type="SAM" id="MobiDB-lite"/>
    </source>
</evidence>
<dbReference type="AlphaFoldDB" id="A0A976IH32"/>
<proteinExistence type="predicted"/>
<protein>
    <submittedName>
        <fullName evidence="2">Uncharacterized protein</fullName>
    </submittedName>
</protein>
<sequence>MTFAVSTPSGMIFQNVDRLVSFSALTKVHGGEVLSLINYRNFTLGELDLNFSYSLNLGGDLMIPVMRQINAGILGLLCEQRLRDQLRSGQQLELSDFAEQWHLYRPNLFRPQAVESPKGGLPAVMERVATTFRQLLVRQQQTIVEELETLSQKTPVVIQEPEPVTTRDRPFSSSSVP</sequence>
<accession>A0A976IH32</accession>
<organism evidence="2 3">
    <name type="scientific">Bremia lactucae</name>
    <name type="common">Lettuce downy mildew</name>
    <dbReference type="NCBI Taxonomy" id="4779"/>
    <lineage>
        <taxon>Eukaryota</taxon>
        <taxon>Sar</taxon>
        <taxon>Stramenopiles</taxon>
        <taxon>Oomycota</taxon>
        <taxon>Peronosporomycetes</taxon>
        <taxon>Peronosporales</taxon>
        <taxon>Peronosporaceae</taxon>
        <taxon>Bremia</taxon>
    </lineage>
</organism>
<dbReference type="Proteomes" id="UP000294530">
    <property type="component" value="Unassembled WGS sequence"/>
</dbReference>
<dbReference type="EMBL" id="SHOA02000015">
    <property type="protein sequence ID" value="TDH71671.1"/>
    <property type="molecule type" value="Genomic_DNA"/>
</dbReference>
<evidence type="ECO:0000313" key="2">
    <source>
        <dbReference type="EMBL" id="TDH71671.1"/>
    </source>
</evidence>
<comment type="caution">
    <text evidence="2">The sequence shown here is derived from an EMBL/GenBank/DDBJ whole genome shotgun (WGS) entry which is preliminary data.</text>
</comment>
<gene>
    <name evidence="2" type="ORF">CCR75_006996</name>
</gene>